<feature type="domain" description="Histidine kinase" evidence="7">
    <location>
        <begin position="17"/>
        <end position="224"/>
    </location>
</feature>
<dbReference type="Gene3D" id="3.30.565.10">
    <property type="entry name" value="Histidine kinase-like ATPase, C-terminal domain"/>
    <property type="match status" value="1"/>
</dbReference>
<evidence type="ECO:0000256" key="2">
    <source>
        <dbReference type="ARBA" id="ARBA00012438"/>
    </source>
</evidence>
<dbReference type="Pfam" id="PF00512">
    <property type="entry name" value="HisKA"/>
    <property type="match status" value="1"/>
</dbReference>
<evidence type="ECO:0000259" key="7">
    <source>
        <dbReference type="PROSITE" id="PS50109"/>
    </source>
</evidence>
<evidence type="ECO:0000256" key="4">
    <source>
        <dbReference type="ARBA" id="ARBA00022679"/>
    </source>
</evidence>
<proteinExistence type="predicted"/>
<dbReference type="Gene3D" id="1.10.287.130">
    <property type="match status" value="1"/>
</dbReference>
<dbReference type="Proteomes" id="UP001589834">
    <property type="component" value="Unassembled WGS sequence"/>
</dbReference>
<name>A0ABV6PPG7_9BURK</name>
<keyword evidence="3" id="KW-0597">Phosphoprotein</keyword>
<keyword evidence="6" id="KW-0902">Two-component regulatory system</keyword>
<evidence type="ECO:0000313" key="9">
    <source>
        <dbReference type="Proteomes" id="UP001589834"/>
    </source>
</evidence>
<dbReference type="InterPro" id="IPR050736">
    <property type="entry name" value="Sensor_HK_Regulatory"/>
</dbReference>
<dbReference type="GO" id="GO:0016301">
    <property type="term" value="F:kinase activity"/>
    <property type="evidence" value="ECO:0007669"/>
    <property type="project" value="UniProtKB-KW"/>
</dbReference>
<evidence type="ECO:0000313" key="8">
    <source>
        <dbReference type="EMBL" id="MFC0591700.1"/>
    </source>
</evidence>
<dbReference type="PROSITE" id="PS50109">
    <property type="entry name" value="HIS_KIN"/>
    <property type="match status" value="1"/>
</dbReference>
<evidence type="ECO:0000256" key="6">
    <source>
        <dbReference type="ARBA" id="ARBA00023012"/>
    </source>
</evidence>
<evidence type="ECO:0000256" key="5">
    <source>
        <dbReference type="ARBA" id="ARBA00022777"/>
    </source>
</evidence>
<keyword evidence="5 8" id="KW-0418">Kinase</keyword>
<evidence type="ECO:0000256" key="1">
    <source>
        <dbReference type="ARBA" id="ARBA00000085"/>
    </source>
</evidence>
<keyword evidence="4" id="KW-0808">Transferase</keyword>
<dbReference type="PANTHER" id="PTHR43711:SF28">
    <property type="entry name" value="SENSOR HISTIDINE KINASE YXDK"/>
    <property type="match status" value="1"/>
</dbReference>
<dbReference type="SUPFAM" id="SSF47384">
    <property type="entry name" value="Homodimeric domain of signal transducing histidine kinase"/>
    <property type="match status" value="1"/>
</dbReference>
<protein>
    <recommendedName>
        <fullName evidence="2">histidine kinase</fullName>
        <ecNumber evidence="2">2.7.13.3</ecNumber>
    </recommendedName>
</protein>
<dbReference type="InterPro" id="IPR036097">
    <property type="entry name" value="HisK_dim/P_sf"/>
</dbReference>
<keyword evidence="9" id="KW-1185">Reference proteome</keyword>
<dbReference type="InterPro" id="IPR003594">
    <property type="entry name" value="HATPase_dom"/>
</dbReference>
<organism evidence="8 9">
    <name type="scientific">Ottowia pentelensis</name>
    <dbReference type="NCBI Taxonomy" id="511108"/>
    <lineage>
        <taxon>Bacteria</taxon>
        <taxon>Pseudomonadati</taxon>
        <taxon>Pseudomonadota</taxon>
        <taxon>Betaproteobacteria</taxon>
        <taxon>Burkholderiales</taxon>
        <taxon>Comamonadaceae</taxon>
        <taxon>Ottowia</taxon>
    </lineage>
</organism>
<dbReference type="InterPro" id="IPR003661">
    <property type="entry name" value="HisK_dim/P_dom"/>
</dbReference>
<dbReference type="InterPro" id="IPR004358">
    <property type="entry name" value="Sig_transdc_His_kin-like_C"/>
</dbReference>
<gene>
    <name evidence="8" type="ORF">ACFFGG_03940</name>
</gene>
<accession>A0ABV6PPG7</accession>
<dbReference type="RefSeq" id="WP_377480069.1">
    <property type="nucleotide sequence ID" value="NZ_JBHLTN010000007.1"/>
</dbReference>
<sequence length="227" mass="24382">MAAPDLSHPDEARQLAAVAHDLRQPLDALAIYLELLAQDPAQAPELAPRMARAIALAQGLAQSLQDFAAGREQGATPVRADIHIPTLLAELAAVYEPLARRQGLRWRVHGIEATLNTDPTWLRRMLGNLLANALRYTAQGGVLLAVRRRAAGIAFEVWDTGRGLAAADRQRIFEPFVRLTSAGEGAGLGLAVVREGAQRLGCEVTLRSRSGRGSVFALVFSRSSAGR</sequence>
<dbReference type="InterPro" id="IPR005467">
    <property type="entry name" value="His_kinase_dom"/>
</dbReference>
<dbReference type="SUPFAM" id="SSF55874">
    <property type="entry name" value="ATPase domain of HSP90 chaperone/DNA topoisomerase II/histidine kinase"/>
    <property type="match status" value="1"/>
</dbReference>
<dbReference type="EC" id="2.7.13.3" evidence="2"/>
<dbReference type="Pfam" id="PF02518">
    <property type="entry name" value="HATPase_c"/>
    <property type="match status" value="1"/>
</dbReference>
<dbReference type="SMART" id="SM00388">
    <property type="entry name" value="HisKA"/>
    <property type="match status" value="1"/>
</dbReference>
<dbReference type="EMBL" id="JBHLTN010000007">
    <property type="protein sequence ID" value="MFC0591700.1"/>
    <property type="molecule type" value="Genomic_DNA"/>
</dbReference>
<dbReference type="InterPro" id="IPR036890">
    <property type="entry name" value="HATPase_C_sf"/>
</dbReference>
<dbReference type="CDD" id="cd00082">
    <property type="entry name" value="HisKA"/>
    <property type="match status" value="1"/>
</dbReference>
<dbReference type="SMART" id="SM00387">
    <property type="entry name" value="HATPase_c"/>
    <property type="match status" value="1"/>
</dbReference>
<comment type="caution">
    <text evidence="8">The sequence shown here is derived from an EMBL/GenBank/DDBJ whole genome shotgun (WGS) entry which is preliminary data.</text>
</comment>
<comment type="catalytic activity">
    <reaction evidence="1">
        <text>ATP + protein L-histidine = ADP + protein N-phospho-L-histidine.</text>
        <dbReference type="EC" id="2.7.13.3"/>
    </reaction>
</comment>
<dbReference type="PANTHER" id="PTHR43711">
    <property type="entry name" value="TWO-COMPONENT HISTIDINE KINASE"/>
    <property type="match status" value="1"/>
</dbReference>
<evidence type="ECO:0000256" key="3">
    <source>
        <dbReference type="ARBA" id="ARBA00022553"/>
    </source>
</evidence>
<dbReference type="PRINTS" id="PR00344">
    <property type="entry name" value="BCTRLSENSOR"/>
</dbReference>
<reference evidence="8 9" key="1">
    <citation type="submission" date="2024-09" db="EMBL/GenBank/DDBJ databases">
        <authorList>
            <person name="Sun Q."/>
            <person name="Mori K."/>
        </authorList>
    </citation>
    <scope>NUCLEOTIDE SEQUENCE [LARGE SCALE GENOMIC DNA]</scope>
    <source>
        <strain evidence="8 9">NCAIM B.02336</strain>
    </source>
</reference>